<dbReference type="Pfam" id="PF13578">
    <property type="entry name" value="Methyltransf_24"/>
    <property type="match status" value="1"/>
</dbReference>
<evidence type="ECO:0000313" key="1">
    <source>
        <dbReference type="EMBL" id="GAG94109.1"/>
    </source>
</evidence>
<protein>
    <recommendedName>
        <fullName evidence="2">Methyltransferase domain-containing protein</fullName>
    </recommendedName>
</protein>
<dbReference type="Gene3D" id="3.40.50.150">
    <property type="entry name" value="Vaccinia Virus protein VP39"/>
    <property type="match status" value="1"/>
</dbReference>
<sequence length="162" mass="19032">MSNLRPALKQLINKHDLMGIEIGVWRGSYALIYLKELDIEKVFLIDPYEDEEKKQMKHAHLQLKSYENKIEWIKVRSADVANKFNDGSLDFVYIDGNHQYEFVLKDIILYYPKVKEGGLLSGHDYGKSRWPGVTKAVDEFCKKNSLKLNYGGGKKFDWWIWK</sequence>
<gene>
    <name evidence="1" type="ORF">S01H4_42840</name>
</gene>
<dbReference type="EMBL" id="BART01023570">
    <property type="protein sequence ID" value="GAG94109.1"/>
    <property type="molecule type" value="Genomic_DNA"/>
</dbReference>
<evidence type="ECO:0008006" key="2">
    <source>
        <dbReference type="Google" id="ProtNLM"/>
    </source>
</evidence>
<dbReference type="PANTHER" id="PTHR37909">
    <property type="entry name" value="S-ADENOSYL-L-METHIONINE-DEPENDENT METHYLTRANSFERASES SUPERFAMILY PROTEIN"/>
    <property type="match status" value="1"/>
</dbReference>
<reference evidence="1" key="1">
    <citation type="journal article" date="2014" name="Front. Microbiol.">
        <title>High frequency of phylogenetically diverse reductive dehalogenase-homologous genes in deep subseafloor sedimentary metagenomes.</title>
        <authorList>
            <person name="Kawai M."/>
            <person name="Futagami T."/>
            <person name="Toyoda A."/>
            <person name="Takaki Y."/>
            <person name="Nishi S."/>
            <person name="Hori S."/>
            <person name="Arai W."/>
            <person name="Tsubouchi T."/>
            <person name="Morono Y."/>
            <person name="Uchiyama I."/>
            <person name="Ito T."/>
            <person name="Fujiyama A."/>
            <person name="Inagaki F."/>
            <person name="Takami H."/>
        </authorList>
    </citation>
    <scope>NUCLEOTIDE SEQUENCE</scope>
    <source>
        <strain evidence="1">Expedition CK06-06</strain>
    </source>
</reference>
<name>X1BDV4_9ZZZZ</name>
<dbReference type="SUPFAM" id="SSF53335">
    <property type="entry name" value="S-adenosyl-L-methionine-dependent methyltransferases"/>
    <property type="match status" value="1"/>
</dbReference>
<proteinExistence type="predicted"/>
<dbReference type="PANTHER" id="PTHR37909:SF1">
    <property type="entry name" value="S-ADENOSYL-L-METHIONINE-DEPENDENT METHYLTRANSFERASES SUPERFAMILY PROTEIN"/>
    <property type="match status" value="1"/>
</dbReference>
<dbReference type="InterPro" id="IPR029063">
    <property type="entry name" value="SAM-dependent_MTases_sf"/>
</dbReference>
<accession>X1BDV4</accession>
<dbReference type="AlphaFoldDB" id="X1BDV4"/>
<comment type="caution">
    <text evidence="1">The sequence shown here is derived from an EMBL/GenBank/DDBJ whole genome shotgun (WGS) entry which is preliminary data.</text>
</comment>
<organism evidence="1">
    <name type="scientific">marine sediment metagenome</name>
    <dbReference type="NCBI Taxonomy" id="412755"/>
    <lineage>
        <taxon>unclassified sequences</taxon>
        <taxon>metagenomes</taxon>
        <taxon>ecological metagenomes</taxon>
    </lineage>
</organism>